<dbReference type="Pfam" id="PF20866">
    <property type="entry name" value="MdcG_N"/>
    <property type="match status" value="1"/>
</dbReference>
<name>A0A8J3UB17_9ACTN</name>
<dbReference type="InterPro" id="IPR048903">
    <property type="entry name" value="MdcG_N"/>
</dbReference>
<comment type="caution">
    <text evidence="5">The sequence shown here is derived from an EMBL/GenBank/DDBJ whole genome shotgun (WGS) entry which is preliminary data.</text>
</comment>
<keyword evidence="1 5" id="KW-0808">Transferase</keyword>
<evidence type="ECO:0000256" key="2">
    <source>
        <dbReference type="ARBA" id="ARBA00022695"/>
    </source>
</evidence>
<dbReference type="InterPro" id="IPR017557">
    <property type="entry name" value="Holo-ACP_synthase"/>
</dbReference>
<dbReference type="EMBL" id="BOOP01000031">
    <property type="protein sequence ID" value="GII41291.1"/>
    <property type="molecule type" value="Genomic_DNA"/>
</dbReference>
<feature type="domain" description="Phosphoribosyl-dephospho-CoA transferase MdcG C-terminal" evidence="3">
    <location>
        <begin position="113"/>
        <end position="206"/>
    </location>
</feature>
<evidence type="ECO:0000313" key="5">
    <source>
        <dbReference type="EMBL" id="GII41291.1"/>
    </source>
</evidence>
<evidence type="ECO:0000256" key="1">
    <source>
        <dbReference type="ARBA" id="ARBA00022679"/>
    </source>
</evidence>
<dbReference type="Pfam" id="PF10620">
    <property type="entry name" value="MdcG"/>
    <property type="match status" value="1"/>
</dbReference>
<dbReference type="RefSeq" id="WP_204076757.1">
    <property type="nucleotide sequence ID" value="NZ_BAABHI010000012.1"/>
</dbReference>
<organism evidence="5 6">
    <name type="scientific">Planotetraspora phitsanulokensis</name>
    <dbReference type="NCBI Taxonomy" id="575192"/>
    <lineage>
        <taxon>Bacteria</taxon>
        <taxon>Bacillati</taxon>
        <taxon>Actinomycetota</taxon>
        <taxon>Actinomycetes</taxon>
        <taxon>Streptosporangiales</taxon>
        <taxon>Streptosporangiaceae</taxon>
        <taxon>Planotetraspora</taxon>
    </lineage>
</organism>
<dbReference type="InterPro" id="IPR049180">
    <property type="entry name" value="MdcG_C"/>
</dbReference>
<dbReference type="Proteomes" id="UP000622547">
    <property type="component" value="Unassembled WGS sequence"/>
</dbReference>
<gene>
    <name evidence="5" type="primary">mdcG</name>
    <name evidence="5" type="ORF">Pph01_62940</name>
</gene>
<accession>A0A8J3UB17</accession>
<dbReference type="AlphaFoldDB" id="A0A8J3UB17"/>
<dbReference type="GO" id="GO:0016779">
    <property type="term" value="F:nucleotidyltransferase activity"/>
    <property type="evidence" value="ECO:0007669"/>
    <property type="project" value="UniProtKB-KW"/>
</dbReference>
<dbReference type="NCBIfam" id="NF002332">
    <property type="entry name" value="PRK01293.1"/>
    <property type="match status" value="1"/>
</dbReference>
<sequence length="210" mass="21798">MAVTARPHDLLRLTGAAALGAALPAWARASLAACPWVVVRRAPRPPGLIPVGVRGSARGQRHAALVPTGAVTLRVTPEELNWRRPGLPRLAVTLSAVALVLSGEPGPAGEPDARVSWGPIGSVGFELASGHRATHPGSDLDLLLRAPHRVEPAMAARLVSAFSALPCAVDCQLETPRGGISLAEWARTGGPVLARTGRGPQLVDDPWARA</sequence>
<evidence type="ECO:0000259" key="4">
    <source>
        <dbReference type="Pfam" id="PF20866"/>
    </source>
</evidence>
<keyword evidence="2" id="KW-0548">Nucleotidyltransferase</keyword>
<evidence type="ECO:0000313" key="6">
    <source>
        <dbReference type="Proteomes" id="UP000622547"/>
    </source>
</evidence>
<protein>
    <submittedName>
        <fullName evidence="5">Phosphoribosyl-dephospho-CoA transferase</fullName>
    </submittedName>
</protein>
<proteinExistence type="predicted"/>
<dbReference type="NCBIfam" id="TIGR03135">
    <property type="entry name" value="malonate_mdcG"/>
    <property type="match status" value="1"/>
</dbReference>
<keyword evidence="6" id="KW-1185">Reference proteome</keyword>
<reference evidence="5 6" key="1">
    <citation type="submission" date="2021-01" db="EMBL/GenBank/DDBJ databases">
        <title>Whole genome shotgun sequence of Planotetraspora phitsanulokensis NBRC 104273.</title>
        <authorList>
            <person name="Komaki H."/>
            <person name="Tamura T."/>
        </authorList>
    </citation>
    <scope>NUCLEOTIDE SEQUENCE [LARGE SCALE GENOMIC DNA]</scope>
    <source>
        <strain evidence="5 6">NBRC 104273</strain>
    </source>
</reference>
<feature type="domain" description="Phosphoribosyl-dephospho-CoA transferase MdcG N-terminal" evidence="4">
    <location>
        <begin position="6"/>
        <end position="77"/>
    </location>
</feature>
<evidence type="ECO:0000259" key="3">
    <source>
        <dbReference type="Pfam" id="PF10620"/>
    </source>
</evidence>